<reference evidence="2 3" key="1">
    <citation type="submission" date="2016-10" db="EMBL/GenBank/DDBJ databases">
        <authorList>
            <person name="de Groot N.N."/>
        </authorList>
    </citation>
    <scope>NUCLEOTIDE SEQUENCE [LARGE SCALE GENOMIC DNA]</scope>
    <source>
        <strain evidence="2 3">DSM 12271</strain>
    </source>
</reference>
<feature type="non-terminal residue" evidence="2">
    <location>
        <position position="1"/>
    </location>
</feature>
<feature type="compositionally biased region" description="Basic and acidic residues" evidence="1">
    <location>
        <begin position="113"/>
        <end position="123"/>
    </location>
</feature>
<dbReference type="AlphaFoldDB" id="A0A1I1AJH9"/>
<evidence type="ECO:0000256" key="1">
    <source>
        <dbReference type="SAM" id="MobiDB-lite"/>
    </source>
</evidence>
<protein>
    <submittedName>
        <fullName evidence="2">Filamentous hemagglutinin</fullName>
    </submittedName>
</protein>
<keyword evidence="3" id="KW-1185">Reference proteome</keyword>
<feature type="region of interest" description="Disordered" evidence="1">
    <location>
        <begin position="1"/>
        <end position="33"/>
    </location>
</feature>
<proteinExistence type="predicted"/>
<dbReference type="STRING" id="84698.SAMN04488528_103836"/>
<name>A0A1I1AJH9_9CLOT</name>
<dbReference type="EMBL" id="FOKI01000038">
    <property type="protein sequence ID" value="SFB38174.1"/>
    <property type="molecule type" value="Genomic_DNA"/>
</dbReference>
<evidence type="ECO:0000313" key="3">
    <source>
        <dbReference type="Proteomes" id="UP000198619"/>
    </source>
</evidence>
<sequence length="141" mass="15131">GSQTSASAAGVGRVPIKSFGSSKNTQSIKQTETQKSFNAALASRNVEGASEASPYAHLGVGPGKNFTAAQKRNIIQENMKNNGGVVKSDLSSEVLVKPSKSQRGVTPPQNEWQIDHIDPRDKGGSNAQILSRKENREKWNK</sequence>
<feature type="compositionally biased region" description="Polar residues" evidence="1">
    <location>
        <begin position="19"/>
        <end position="33"/>
    </location>
</feature>
<organism evidence="2 3">
    <name type="scientific">Clostridium frigidicarnis</name>
    <dbReference type="NCBI Taxonomy" id="84698"/>
    <lineage>
        <taxon>Bacteria</taxon>
        <taxon>Bacillati</taxon>
        <taxon>Bacillota</taxon>
        <taxon>Clostridia</taxon>
        <taxon>Eubacteriales</taxon>
        <taxon>Clostridiaceae</taxon>
        <taxon>Clostridium</taxon>
    </lineage>
</organism>
<feature type="compositionally biased region" description="Basic and acidic residues" evidence="1">
    <location>
        <begin position="131"/>
        <end position="141"/>
    </location>
</feature>
<accession>A0A1I1AJH9</accession>
<dbReference type="CDD" id="cd00085">
    <property type="entry name" value="HNHc"/>
    <property type="match status" value="1"/>
</dbReference>
<dbReference type="InterPro" id="IPR003615">
    <property type="entry name" value="HNH_nuc"/>
</dbReference>
<dbReference type="Proteomes" id="UP000198619">
    <property type="component" value="Unassembled WGS sequence"/>
</dbReference>
<evidence type="ECO:0000313" key="2">
    <source>
        <dbReference type="EMBL" id="SFB38174.1"/>
    </source>
</evidence>
<feature type="region of interest" description="Disordered" evidence="1">
    <location>
        <begin position="95"/>
        <end position="141"/>
    </location>
</feature>
<gene>
    <name evidence="2" type="ORF">SAMN04488528_103836</name>
</gene>
<dbReference type="RefSeq" id="WP_207647689.1">
    <property type="nucleotide sequence ID" value="NZ_FOKI01000038.1"/>
</dbReference>
<feature type="compositionally biased region" description="Polar residues" evidence="1">
    <location>
        <begin position="99"/>
        <end position="112"/>
    </location>
</feature>